<dbReference type="EC" id="2.1.2.3" evidence="1"/>
<sequence length="390" mass="42961">MTELELKYGCNPNQKPARIFMESGDLPLQVLNGKPGYINFMDALNSWQLVRELKAATGLPAAASFKHVSPAGAAVGTELTDVERKIYFAEGMELSPIASAYVKARGADRLCSYGDWAALSDVCDEQTARYLALEVSDGVIAPGYTDKALEILRTKRKGGYNVVQIDPAYVPKAIEHKDVFGITFEQGRNNFEISSALLENIVTENKTLPEAAKRDLVLSLITLKYTQSNSVCYVKDGQAIGVGAGQQSRIHCTRLAGGKADNWLLRQHPKVLALPFLPGIHRPDRDNAIDVYISDEYEDVLAEGVWQNTFTERPQVLTVEEKKAWIARQTGVSVGSDAFFPFGDNVERARKSGVSYIAQPGGSIRDDHVINTCNKYGIVMAFTGMRLFHH</sequence>
<proteinExistence type="predicted"/>
<dbReference type="NCBIfam" id="NF005492">
    <property type="entry name" value="PRK07106.1"/>
    <property type="match status" value="1"/>
</dbReference>
<dbReference type="STRING" id="1297617.IB211_02120"/>
<evidence type="ECO:0000313" key="2">
    <source>
        <dbReference type="Proteomes" id="UP000064844"/>
    </source>
</evidence>
<dbReference type="FunFam" id="3.40.140.20:FF:000003">
    <property type="entry name" value="Bifunctional purine biosynthesis protein"/>
    <property type="match status" value="1"/>
</dbReference>
<dbReference type="InterPro" id="IPR024050">
    <property type="entry name" value="AICAR_Tfase_insert_dom_sf"/>
</dbReference>
<gene>
    <name evidence="1" type="ORF">IB211_02120</name>
</gene>
<dbReference type="RefSeq" id="WP_033119295.1">
    <property type="nucleotide sequence ID" value="NZ_CALICV010000029.1"/>
</dbReference>
<dbReference type="GO" id="GO:0005829">
    <property type="term" value="C:cytosol"/>
    <property type="evidence" value="ECO:0007669"/>
    <property type="project" value="TreeGrafter"/>
</dbReference>
<dbReference type="GO" id="GO:0004643">
    <property type="term" value="F:phosphoribosylaminoimidazolecarboxamide formyltransferase activity"/>
    <property type="evidence" value="ECO:0007669"/>
    <property type="project" value="UniProtKB-EC"/>
</dbReference>
<dbReference type="EMBL" id="CP011307">
    <property type="protein sequence ID" value="ALP94511.1"/>
    <property type="molecule type" value="Genomic_DNA"/>
</dbReference>
<dbReference type="Pfam" id="PF01808">
    <property type="entry name" value="AICARFT_IMPCHas"/>
    <property type="match status" value="1"/>
</dbReference>
<dbReference type="KEGG" id="ibu:IB211_02120"/>
<dbReference type="SMART" id="SM00798">
    <property type="entry name" value="AICARFT_IMPCHas"/>
    <property type="match status" value="1"/>
</dbReference>
<keyword evidence="1" id="KW-0378">Hydrolase</keyword>
<reference evidence="2" key="2">
    <citation type="submission" date="2015-04" db="EMBL/GenBank/DDBJ databases">
        <title>A butyrogenic pathway from the amino acid lysine in a human gut commensal.</title>
        <authorList>
            <person name="de Vos W.M."/>
            <person name="Bui N.T.P."/>
            <person name="Plugge C.M."/>
            <person name="Ritari J."/>
        </authorList>
    </citation>
    <scope>NUCLEOTIDE SEQUENCE [LARGE SCALE GENOMIC DNA]</scope>
    <source>
        <strain evidence="2">AF211</strain>
    </source>
</reference>
<dbReference type="PANTHER" id="PTHR11692">
    <property type="entry name" value="BIFUNCTIONAL PURINE BIOSYNTHESIS PROTEIN PURH"/>
    <property type="match status" value="1"/>
</dbReference>
<keyword evidence="1" id="KW-0808">Transferase</keyword>
<dbReference type="InterPro" id="IPR016193">
    <property type="entry name" value="Cytidine_deaminase-like"/>
</dbReference>
<dbReference type="InterPro" id="IPR002695">
    <property type="entry name" value="PurH-like"/>
</dbReference>
<dbReference type="GO" id="GO:0006189">
    <property type="term" value="P:'de novo' IMP biosynthetic process"/>
    <property type="evidence" value="ECO:0007669"/>
    <property type="project" value="TreeGrafter"/>
</dbReference>
<dbReference type="Proteomes" id="UP000064844">
    <property type="component" value="Chromosome"/>
</dbReference>
<dbReference type="eggNOG" id="COG0138">
    <property type="taxonomic scope" value="Bacteria"/>
</dbReference>
<dbReference type="EC" id="3.5.4.10" evidence="1"/>
<protein>
    <submittedName>
        <fullName evidence="1">IMP cyclohydrolase</fullName>
        <ecNumber evidence="1">2.1.2.3</ecNumber>
        <ecNumber evidence="1">3.5.4.10</ecNumber>
    </submittedName>
</protein>
<name>A0A0S2W5E3_9FIRM</name>
<dbReference type="SUPFAM" id="SSF53927">
    <property type="entry name" value="Cytidine deaminase-like"/>
    <property type="match status" value="1"/>
</dbReference>
<dbReference type="PATRIC" id="fig|1297617.4.peg.2186"/>
<keyword evidence="2" id="KW-1185">Reference proteome</keyword>
<accession>A0A0S2W5E3</accession>
<dbReference type="Gene3D" id="1.10.287.440">
    <property type="match status" value="1"/>
</dbReference>
<dbReference type="InterPro" id="IPR024051">
    <property type="entry name" value="AICAR_Tfase_dup_dom_sf"/>
</dbReference>
<reference evidence="1 2" key="1">
    <citation type="journal article" date="2015" name="Nat. Commun.">
        <title>Production of butyrate from lysine and the Amadori product fructoselysine by a human gut commensal.</title>
        <authorList>
            <person name="Bui T.P."/>
            <person name="Ritari J."/>
            <person name="Boeren S."/>
            <person name="de Waard P."/>
            <person name="Plugge C.M."/>
            <person name="de Vos W.M."/>
        </authorList>
    </citation>
    <scope>NUCLEOTIDE SEQUENCE [LARGE SCALE GENOMIC DNA]</scope>
    <source>
        <strain evidence="1 2">AF211</strain>
    </source>
</reference>
<organism evidence="1 2">
    <name type="scientific">Intestinimonas butyriciproducens</name>
    <dbReference type="NCBI Taxonomy" id="1297617"/>
    <lineage>
        <taxon>Bacteria</taxon>
        <taxon>Bacillati</taxon>
        <taxon>Bacillota</taxon>
        <taxon>Clostridia</taxon>
        <taxon>Eubacteriales</taxon>
        <taxon>Intestinimonas</taxon>
    </lineage>
</organism>
<evidence type="ECO:0000313" key="1">
    <source>
        <dbReference type="EMBL" id="ALP94511.1"/>
    </source>
</evidence>
<dbReference type="GO" id="GO:0003937">
    <property type="term" value="F:IMP cyclohydrolase activity"/>
    <property type="evidence" value="ECO:0007669"/>
    <property type="project" value="UniProtKB-EC"/>
</dbReference>
<dbReference type="PANTHER" id="PTHR11692:SF0">
    <property type="entry name" value="BIFUNCTIONAL PURINE BIOSYNTHESIS PROTEIN ATIC"/>
    <property type="match status" value="1"/>
</dbReference>
<dbReference type="AlphaFoldDB" id="A0A0S2W5E3"/>
<dbReference type="Gene3D" id="3.40.140.20">
    <property type="match status" value="2"/>
</dbReference>